<sequence length="164" mass="18107">MIVRMQALPNIGRSNGAQLRQPAPKPGSGSPMTVTPRRRSVGRHSQAPFPGEDAPGTGRRHFPEEVPEANVSVAERPESFEMRSTQDMYKEFPGLIRSSYPLYIRTAGPQEPLGEVELRAEDAGPATRNRRRPEPVDPSPPTARLHHAEDPEALKREVASRKGC</sequence>
<feature type="compositionally biased region" description="Basic and acidic residues" evidence="1">
    <location>
        <begin position="146"/>
        <end position="164"/>
    </location>
</feature>
<dbReference type="EMBL" id="AGSI01000004">
    <property type="protein sequence ID" value="EIE25178.1"/>
    <property type="molecule type" value="Genomic_DNA"/>
</dbReference>
<dbReference type="OrthoDB" id="567783at2759"/>
<accession>I0Z3F9</accession>
<proteinExistence type="predicted"/>
<evidence type="ECO:0000313" key="3">
    <source>
        <dbReference type="Proteomes" id="UP000007264"/>
    </source>
</evidence>
<evidence type="ECO:0000256" key="1">
    <source>
        <dbReference type="SAM" id="MobiDB-lite"/>
    </source>
</evidence>
<feature type="region of interest" description="Disordered" evidence="1">
    <location>
        <begin position="1"/>
        <end position="85"/>
    </location>
</feature>
<keyword evidence="3" id="KW-1185">Reference proteome</keyword>
<dbReference type="AlphaFoldDB" id="I0Z3F9"/>
<evidence type="ECO:0000313" key="2">
    <source>
        <dbReference type="EMBL" id="EIE25178.1"/>
    </source>
</evidence>
<name>I0Z3F9_COCSC</name>
<organism evidence="2 3">
    <name type="scientific">Coccomyxa subellipsoidea (strain C-169)</name>
    <name type="common">Green microalga</name>
    <dbReference type="NCBI Taxonomy" id="574566"/>
    <lineage>
        <taxon>Eukaryota</taxon>
        <taxon>Viridiplantae</taxon>
        <taxon>Chlorophyta</taxon>
        <taxon>core chlorophytes</taxon>
        <taxon>Trebouxiophyceae</taxon>
        <taxon>Trebouxiophyceae incertae sedis</taxon>
        <taxon>Coccomyxaceae</taxon>
        <taxon>Coccomyxa</taxon>
        <taxon>Coccomyxa subellipsoidea</taxon>
    </lineage>
</organism>
<comment type="caution">
    <text evidence="2">The sequence shown here is derived from an EMBL/GenBank/DDBJ whole genome shotgun (WGS) entry which is preliminary data.</text>
</comment>
<protein>
    <submittedName>
        <fullName evidence="2">Uncharacterized protein</fullName>
    </submittedName>
</protein>
<gene>
    <name evidence="2" type="ORF">COCSUDRAFT_46622</name>
</gene>
<dbReference type="RefSeq" id="XP_005649722.1">
    <property type="nucleotide sequence ID" value="XM_005649665.1"/>
</dbReference>
<feature type="region of interest" description="Disordered" evidence="1">
    <location>
        <begin position="109"/>
        <end position="164"/>
    </location>
</feature>
<dbReference type="KEGG" id="csl:COCSUDRAFT_46622"/>
<dbReference type="GeneID" id="17043180"/>
<reference evidence="2 3" key="1">
    <citation type="journal article" date="2012" name="Genome Biol.">
        <title>The genome of the polar eukaryotic microalga coccomyxa subellipsoidea reveals traits of cold adaptation.</title>
        <authorList>
            <person name="Blanc G."/>
            <person name="Agarkova I."/>
            <person name="Grimwood J."/>
            <person name="Kuo A."/>
            <person name="Brueggeman A."/>
            <person name="Dunigan D."/>
            <person name="Gurnon J."/>
            <person name="Ladunga I."/>
            <person name="Lindquist E."/>
            <person name="Lucas S."/>
            <person name="Pangilinan J."/>
            <person name="Proschold T."/>
            <person name="Salamov A."/>
            <person name="Schmutz J."/>
            <person name="Weeks D."/>
            <person name="Yamada T."/>
            <person name="Claverie J.M."/>
            <person name="Grigoriev I."/>
            <person name="Van Etten J."/>
            <person name="Lomsadze A."/>
            <person name="Borodovsky M."/>
        </authorList>
    </citation>
    <scope>NUCLEOTIDE SEQUENCE [LARGE SCALE GENOMIC DNA]</scope>
    <source>
        <strain evidence="2 3">C-169</strain>
    </source>
</reference>
<dbReference type="Proteomes" id="UP000007264">
    <property type="component" value="Unassembled WGS sequence"/>
</dbReference>